<dbReference type="GO" id="GO:0005814">
    <property type="term" value="C:centriole"/>
    <property type="evidence" value="ECO:0007669"/>
    <property type="project" value="TreeGrafter"/>
</dbReference>
<dbReference type="Gene3D" id="6.10.250.2800">
    <property type="match status" value="1"/>
</dbReference>
<dbReference type="eggNOG" id="KOG3861">
    <property type="taxonomic scope" value="Eukaryota"/>
</dbReference>
<evidence type="ECO:0000313" key="5">
    <source>
        <dbReference type="Proteomes" id="UP000007879"/>
    </source>
</evidence>
<dbReference type="Pfam" id="PF23352">
    <property type="entry name" value="IFT52_central"/>
    <property type="match status" value="1"/>
</dbReference>
<dbReference type="GO" id="GO:0005929">
    <property type="term" value="C:cilium"/>
    <property type="evidence" value="ECO:0007669"/>
    <property type="project" value="TreeGrafter"/>
</dbReference>
<dbReference type="OrthoDB" id="10259368at2759"/>
<evidence type="ECO:0000259" key="2">
    <source>
        <dbReference type="Pfam" id="PF23352"/>
    </source>
</evidence>
<evidence type="ECO:0000259" key="3">
    <source>
        <dbReference type="Pfam" id="PF23355"/>
    </source>
</evidence>
<dbReference type="InterPro" id="IPR055460">
    <property type="entry name" value="IFT52_central"/>
</dbReference>
<dbReference type="GO" id="GO:0060271">
    <property type="term" value="P:cilium assembly"/>
    <property type="evidence" value="ECO:0007669"/>
    <property type="project" value="TreeGrafter"/>
</dbReference>
<gene>
    <name evidence="4" type="primary">100641293</name>
</gene>
<dbReference type="InterPro" id="IPR055458">
    <property type="entry name" value="IFT52_GIFT"/>
</dbReference>
<dbReference type="AlphaFoldDB" id="A0A1X7V8I0"/>
<keyword evidence="5" id="KW-1185">Reference proteome</keyword>
<dbReference type="EnsemblMetazoa" id="Aqu2.1.36288_001">
    <property type="protein sequence ID" value="Aqu2.1.36288_001"/>
    <property type="gene ID" value="Aqu2.1.36288"/>
</dbReference>
<dbReference type="EnsemblMetazoa" id="XM_003385309.3">
    <property type="protein sequence ID" value="XP_003385357.1"/>
    <property type="gene ID" value="LOC100641293"/>
</dbReference>
<reference evidence="5" key="1">
    <citation type="journal article" date="2010" name="Nature">
        <title>The Amphimedon queenslandica genome and the evolution of animal complexity.</title>
        <authorList>
            <person name="Srivastava M."/>
            <person name="Simakov O."/>
            <person name="Chapman J."/>
            <person name="Fahey B."/>
            <person name="Gauthier M.E."/>
            <person name="Mitros T."/>
            <person name="Richards G.S."/>
            <person name="Conaco C."/>
            <person name="Dacre M."/>
            <person name="Hellsten U."/>
            <person name="Larroux C."/>
            <person name="Putnam N.H."/>
            <person name="Stanke M."/>
            <person name="Adamska M."/>
            <person name="Darling A."/>
            <person name="Degnan S.M."/>
            <person name="Oakley T.H."/>
            <person name="Plachetzki D.C."/>
            <person name="Zhai Y."/>
            <person name="Adamski M."/>
            <person name="Calcino A."/>
            <person name="Cummins S.F."/>
            <person name="Goodstein D.M."/>
            <person name="Harris C."/>
            <person name="Jackson D.J."/>
            <person name="Leys S.P."/>
            <person name="Shu S."/>
            <person name="Woodcroft B.J."/>
            <person name="Vervoort M."/>
            <person name="Kosik K.S."/>
            <person name="Manning G."/>
            <person name="Degnan B.M."/>
            <person name="Rokhsar D.S."/>
        </authorList>
    </citation>
    <scope>NUCLEOTIDE SEQUENCE [LARGE SCALE GENOMIC DNA]</scope>
</reference>
<evidence type="ECO:0008006" key="6">
    <source>
        <dbReference type="Google" id="ProtNLM"/>
    </source>
</evidence>
<dbReference type="InParanoid" id="A0A1X7V8I0"/>
<dbReference type="STRING" id="400682.A0A1X7V8I0"/>
<sequence length="454" mass="51162">MNGYNSNNMPEISNHFEENGQQDHLLDDDRKLILFNTSKKEMFTPSTGFKLIHSRLKVHWTVRQQRDEITFDRLKMAALIIFGLPREKFSLAEFNALRSYISSGGCVLLLMSEGGEKECNINFLLEEFGILLNNDSVVRSVYHKFLHPKESFIANGILNRSIINAASSGSEDVNDYEMNRHSTVFQSVPFVYPYGGTLTVQKPAVAVLSSGATSYPLNRPICALCTAGQSGKLAVVGSAQMFSDSFIHKERNETIFNVIIQWLTTDELQLNQIDADDPEISDFHLQPDIGKASEKLRTCLQESDEIPSDFTSLFHSQQYSLDTRLLPQVIKSYDKLHLKHEPLSLITPQFETPLPPLQPAVFPPSFHEPPPPALDLFDLDECFSSERVRLSQLTNKCTEDDLEFYVRESGAILGITRELPEDCRTAKDIVSYIVSHITEYKKPALDPPGLISPS</sequence>
<dbReference type="Pfam" id="PF21178">
    <property type="entry name" value="Itf52_C"/>
    <property type="match status" value="1"/>
</dbReference>
<accession>A0A1X7V8I0</accession>
<reference evidence="4" key="2">
    <citation type="submission" date="2017-05" db="UniProtKB">
        <authorList>
            <consortium name="EnsemblMetazoa"/>
        </authorList>
    </citation>
    <scope>IDENTIFICATION</scope>
</reference>
<dbReference type="GO" id="GO:0030992">
    <property type="term" value="C:intraciliary transport particle B"/>
    <property type="evidence" value="ECO:0007669"/>
    <property type="project" value="TreeGrafter"/>
</dbReference>
<dbReference type="Pfam" id="PF23355">
    <property type="entry name" value="IFT52_GIFT"/>
    <property type="match status" value="1"/>
</dbReference>
<dbReference type="KEGG" id="aqu:100641293"/>
<name>A0A1X7V8I0_AMPQE</name>
<dbReference type="InterPro" id="IPR039975">
    <property type="entry name" value="IFT52"/>
</dbReference>
<evidence type="ECO:0000313" key="4">
    <source>
        <dbReference type="EnsemblMetazoa" id="Aqu2.1.36288_001"/>
    </source>
</evidence>
<dbReference type="PANTHER" id="PTHR12969">
    <property type="entry name" value="NGD5/OSM-6/IFT52"/>
    <property type="match status" value="1"/>
</dbReference>
<feature type="domain" description="Intraflagellar transport protein 52 C-terminal" evidence="1">
    <location>
        <begin position="383"/>
        <end position="433"/>
    </location>
</feature>
<organism evidence="4">
    <name type="scientific">Amphimedon queenslandica</name>
    <name type="common">Sponge</name>
    <dbReference type="NCBI Taxonomy" id="400682"/>
    <lineage>
        <taxon>Eukaryota</taxon>
        <taxon>Metazoa</taxon>
        <taxon>Porifera</taxon>
        <taxon>Demospongiae</taxon>
        <taxon>Heteroscleromorpha</taxon>
        <taxon>Haplosclerida</taxon>
        <taxon>Niphatidae</taxon>
        <taxon>Amphimedon</taxon>
    </lineage>
</organism>
<evidence type="ECO:0000259" key="1">
    <source>
        <dbReference type="Pfam" id="PF21178"/>
    </source>
</evidence>
<dbReference type="Proteomes" id="UP000007879">
    <property type="component" value="Unassembled WGS sequence"/>
</dbReference>
<proteinExistence type="predicted"/>
<protein>
    <recommendedName>
        <fullName evidence="6">ABC-type uncharacterized transport system domain-containing protein</fullName>
    </recommendedName>
</protein>
<feature type="domain" description="IFT52 central" evidence="2">
    <location>
        <begin position="293"/>
        <end position="372"/>
    </location>
</feature>
<dbReference type="InterPro" id="IPR048643">
    <property type="entry name" value="Itf52_C"/>
</dbReference>
<feature type="domain" description="IFT52 GIFT" evidence="3">
    <location>
        <begin position="33"/>
        <end position="276"/>
    </location>
</feature>
<dbReference type="GO" id="GO:0042073">
    <property type="term" value="P:intraciliary transport"/>
    <property type="evidence" value="ECO:0007669"/>
    <property type="project" value="TreeGrafter"/>
</dbReference>
<dbReference type="PANTHER" id="PTHR12969:SF7">
    <property type="entry name" value="INTRAFLAGELLAR TRANSPORT PROTEIN 52 HOMOLOG"/>
    <property type="match status" value="1"/>
</dbReference>
<dbReference type="CDD" id="cd23683">
    <property type="entry name" value="IFT52_CTD"/>
    <property type="match status" value="1"/>
</dbReference>